<comment type="similarity">
    <text evidence="2">Belongs to the DegT/DnrJ/EryC1 family.</text>
</comment>
<dbReference type="EMBL" id="BNEK01000005">
    <property type="protein sequence ID" value="GHJ31803.1"/>
    <property type="molecule type" value="Genomic_DNA"/>
</dbReference>
<keyword evidence="1" id="KW-0663">Pyridoxal phosphate</keyword>
<dbReference type="InterPro" id="IPR000653">
    <property type="entry name" value="DegT/StrS_aminotransferase"/>
</dbReference>
<evidence type="ECO:0008006" key="5">
    <source>
        <dbReference type="Google" id="ProtNLM"/>
    </source>
</evidence>
<proteinExistence type="inferred from homology"/>
<accession>A0ABQ3U864</accession>
<keyword evidence="4" id="KW-1185">Reference proteome</keyword>
<evidence type="ECO:0000256" key="1">
    <source>
        <dbReference type="ARBA" id="ARBA00022898"/>
    </source>
</evidence>
<gene>
    <name evidence="3" type="ORF">TPA0910_62360</name>
</gene>
<dbReference type="PANTHER" id="PTHR30244:SF36">
    <property type="entry name" value="3-OXO-GLUCOSE-6-PHOSPHATE:GLUTAMATE AMINOTRANSFERASE"/>
    <property type="match status" value="1"/>
</dbReference>
<evidence type="ECO:0000313" key="3">
    <source>
        <dbReference type="EMBL" id="GHJ31803.1"/>
    </source>
</evidence>
<dbReference type="Gene3D" id="3.40.640.10">
    <property type="entry name" value="Type I PLP-dependent aspartate aminotransferase-like (Major domain)"/>
    <property type="match status" value="1"/>
</dbReference>
<reference evidence="3" key="1">
    <citation type="submission" date="2024-05" db="EMBL/GenBank/DDBJ databases">
        <title>Whole genome shotgun sequence of Streptomyces hygroscopicus NBRC 113678.</title>
        <authorList>
            <person name="Komaki H."/>
            <person name="Tamura T."/>
        </authorList>
    </citation>
    <scope>NUCLEOTIDE SEQUENCE</scope>
    <source>
        <strain evidence="3">N11-34</strain>
    </source>
</reference>
<comment type="caution">
    <text evidence="3">The sequence shown here is derived from an EMBL/GenBank/DDBJ whole genome shotgun (WGS) entry which is preliminary data.</text>
</comment>
<dbReference type="InterPro" id="IPR015424">
    <property type="entry name" value="PyrdxlP-dep_Trfase"/>
</dbReference>
<dbReference type="InterPro" id="IPR015421">
    <property type="entry name" value="PyrdxlP-dep_Trfase_major"/>
</dbReference>
<evidence type="ECO:0000313" key="4">
    <source>
        <dbReference type="Proteomes" id="UP001054854"/>
    </source>
</evidence>
<dbReference type="PANTHER" id="PTHR30244">
    <property type="entry name" value="TRANSAMINASE"/>
    <property type="match status" value="1"/>
</dbReference>
<dbReference type="SUPFAM" id="SSF53383">
    <property type="entry name" value="PLP-dependent transferases"/>
    <property type="match status" value="1"/>
</dbReference>
<evidence type="ECO:0000256" key="2">
    <source>
        <dbReference type="ARBA" id="ARBA00037999"/>
    </source>
</evidence>
<organism evidence="3 4">
    <name type="scientific">Streptomyces hygroscopicus</name>
    <dbReference type="NCBI Taxonomy" id="1912"/>
    <lineage>
        <taxon>Bacteria</taxon>
        <taxon>Bacillati</taxon>
        <taxon>Actinomycetota</taxon>
        <taxon>Actinomycetes</taxon>
        <taxon>Kitasatosporales</taxon>
        <taxon>Streptomycetaceae</taxon>
        <taxon>Streptomyces</taxon>
        <taxon>Streptomyces violaceusniger group</taxon>
    </lineage>
</organism>
<dbReference type="InterPro" id="IPR015422">
    <property type="entry name" value="PyrdxlP-dep_Trfase_small"/>
</dbReference>
<dbReference type="Gene3D" id="3.90.1150.10">
    <property type="entry name" value="Aspartate Aminotransferase, domain 1"/>
    <property type="match status" value="1"/>
</dbReference>
<protein>
    <recommendedName>
        <fullName evidence="5">DegT/DnrJ/EryC1/StrS aminotransferase</fullName>
    </recommendedName>
</protein>
<dbReference type="Pfam" id="PF01041">
    <property type="entry name" value="DegT_DnrJ_EryC1"/>
    <property type="match status" value="2"/>
</dbReference>
<name>A0ABQ3U864_STRHY</name>
<sequence>MGTMPLMGTPTDELLHELTRAGVRPGDEVIVPSYGTSEAAEAVLLAGARPVFVDIDAHSYCIDPAAVAEALTPRTAAVVAVHTFGHPADMAALTALGRRHGVLVIGHGAVREPAGEILRRQANAAYLDGKLRGVLTPAVAPGVEHTYQQYVVRVPGNGRPDRDAFARTLRSRGVVCHVPVQTPAHRTARFRRDLWLAETERAADECLALPVDPAMSRRELQRVVSACNALGGLLQSAA</sequence>
<dbReference type="Proteomes" id="UP001054854">
    <property type="component" value="Unassembled WGS sequence"/>
</dbReference>